<keyword evidence="7" id="KW-0270">Exopolysaccharide synthesis</keyword>
<feature type="transmembrane region" description="Helical" evidence="8">
    <location>
        <begin position="112"/>
        <end position="136"/>
    </location>
</feature>
<dbReference type="Pfam" id="PF02397">
    <property type="entry name" value="Bac_transf"/>
    <property type="match status" value="1"/>
</dbReference>
<dbReference type="GO" id="GO:0047360">
    <property type="term" value="F:undecaprenyl-phosphate galactose phosphotransferase activity"/>
    <property type="evidence" value="ECO:0007669"/>
    <property type="project" value="UniProtKB-EC"/>
</dbReference>
<dbReference type="PANTHER" id="PTHR30576">
    <property type="entry name" value="COLANIC BIOSYNTHESIS UDP-GLUCOSE LIPID CARRIER TRANSFERASE"/>
    <property type="match status" value="1"/>
</dbReference>
<dbReference type="PANTHER" id="PTHR30576:SF21">
    <property type="entry name" value="UDP-GLUCOSE:UNDECAPRENYL-PHOSPHATE GLUCOSE-1-PHOSPHATE TRANSFERASE"/>
    <property type="match status" value="1"/>
</dbReference>
<evidence type="ECO:0000313" key="11">
    <source>
        <dbReference type="Proteomes" id="UP000001929"/>
    </source>
</evidence>
<dbReference type="AlphaFoldDB" id="Q2RPP8"/>
<evidence type="ECO:0000256" key="1">
    <source>
        <dbReference type="ARBA" id="ARBA00004141"/>
    </source>
</evidence>
<name>Q2RPP8_RHORT</name>
<feature type="domain" description="Bacterial sugar transferase" evidence="9">
    <location>
        <begin position="287"/>
        <end position="469"/>
    </location>
</feature>
<feature type="transmembrane region" description="Helical" evidence="8">
    <location>
        <begin position="289"/>
        <end position="313"/>
    </location>
</feature>
<dbReference type="NCBIfam" id="TIGR03013">
    <property type="entry name" value="EpsB_2"/>
    <property type="match status" value="1"/>
</dbReference>
<dbReference type="PATRIC" id="fig|269796.9.peg.3215"/>
<evidence type="ECO:0000256" key="4">
    <source>
        <dbReference type="ARBA" id="ARBA00022692"/>
    </source>
</evidence>
<dbReference type="DNASU" id="3836548"/>
<evidence type="ECO:0000256" key="5">
    <source>
        <dbReference type="ARBA" id="ARBA00022989"/>
    </source>
</evidence>
<dbReference type="GO" id="GO:0009242">
    <property type="term" value="P:colanic acid biosynthetic process"/>
    <property type="evidence" value="ECO:0007669"/>
    <property type="project" value="TreeGrafter"/>
</dbReference>
<dbReference type="RefSeq" id="WP_011390850.1">
    <property type="nucleotide sequence ID" value="NC_007643.1"/>
</dbReference>
<feature type="transmembrane region" description="Helical" evidence="8">
    <location>
        <begin position="78"/>
        <end position="100"/>
    </location>
</feature>
<dbReference type="NCBIfam" id="TIGR03025">
    <property type="entry name" value="EPS_sugtrans"/>
    <property type="match status" value="1"/>
</dbReference>
<comment type="subcellular location">
    <subcellularLocation>
        <location evidence="1">Membrane</location>
        <topology evidence="1">Multi-pass membrane protein</topology>
    </subcellularLocation>
</comment>
<evidence type="ECO:0000313" key="10">
    <source>
        <dbReference type="EMBL" id="ABC23897.1"/>
    </source>
</evidence>
<dbReference type="Gene3D" id="3.40.50.720">
    <property type="entry name" value="NAD(P)-binding Rossmann-like Domain"/>
    <property type="match status" value="1"/>
</dbReference>
<dbReference type="GO" id="GO:0089702">
    <property type="term" value="F:undecaprenyl-phosphate glucose phosphotransferase activity"/>
    <property type="evidence" value="ECO:0007669"/>
    <property type="project" value="TreeGrafter"/>
</dbReference>
<keyword evidence="5 8" id="KW-1133">Transmembrane helix</keyword>
<dbReference type="STRING" id="269796.Rru_A3102"/>
<dbReference type="GO" id="GO:0000271">
    <property type="term" value="P:polysaccharide biosynthetic process"/>
    <property type="evidence" value="ECO:0007669"/>
    <property type="project" value="UniProtKB-KW"/>
</dbReference>
<reference evidence="10 11" key="1">
    <citation type="journal article" date="2011" name="Stand. Genomic Sci.">
        <title>Complete genome sequence of Rhodospirillum rubrum type strain (S1).</title>
        <authorList>
            <person name="Munk A.C."/>
            <person name="Copeland A."/>
            <person name="Lucas S."/>
            <person name="Lapidus A."/>
            <person name="Del Rio T.G."/>
            <person name="Barry K."/>
            <person name="Detter J.C."/>
            <person name="Hammon N."/>
            <person name="Israni S."/>
            <person name="Pitluck S."/>
            <person name="Brettin T."/>
            <person name="Bruce D."/>
            <person name="Han C."/>
            <person name="Tapia R."/>
            <person name="Gilna P."/>
            <person name="Schmutz J."/>
            <person name="Larimer F."/>
            <person name="Land M."/>
            <person name="Kyrpides N.C."/>
            <person name="Mavromatis K."/>
            <person name="Richardson P."/>
            <person name="Rohde M."/>
            <person name="Goker M."/>
            <person name="Klenk H.P."/>
            <person name="Zhang Y."/>
            <person name="Roberts G.P."/>
            <person name="Reslewic S."/>
            <person name="Schwartz D.C."/>
        </authorList>
    </citation>
    <scope>NUCLEOTIDE SEQUENCE [LARGE SCALE GENOMIC DNA]</scope>
    <source>
        <strain evidence="11">ATCC 11170 / ATH 1.1.1 / DSM 467 / LMG 4362 / NCIMB 8255 / S1</strain>
    </source>
</reference>
<dbReference type="GO" id="GO:0016020">
    <property type="term" value="C:membrane"/>
    <property type="evidence" value="ECO:0007669"/>
    <property type="project" value="UniProtKB-SubCell"/>
</dbReference>
<organism evidence="10 11">
    <name type="scientific">Rhodospirillum rubrum (strain ATCC 11170 / ATH 1.1.1 / DSM 467 / LMG 4362 / NCIMB 8255 / S1)</name>
    <dbReference type="NCBI Taxonomy" id="269796"/>
    <lineage>
        <taxon>Bacteria</taxon>
        <taxon>Pseudomonadati</taxon>
        <taxon>Pseudomonadota</taxon>
        <taxon>Alphaproteobacteria</taxon>
        <taxon>Rhodospirillales</taxon>
        <taxon>Rhodospirillaceae</taxon>
        <taxon>Rhodospirillum</taxon>
    </lineage>
</organism>
<dbReference type="InterPro" id="IPR017464">
    <property type="entry name" value="Sugar_tfrase_EpsB_2"/>
</dbReference>
<sequence length="483" mass="54462">MIKILGHHISTLSITLALYETLIFMCVLYSFIFIMSFFFNIPVPEKLSMVILLALTATIAAGSLGLYNQRLFGDFKEFIWRIALTLPLILLAVLFVSFAYGEITATDQSPFYLAAAFGIPAALLLVVLGRGICFRIPGIKAFRRRILVLGTGEMADRLAALETSQPYRHYEIIGFVALGDDPAPLGEKWRVFDRNCIETRHDLLKICADHNINEVIFAASERRRANSSTFGLPVWDLLECRLMGIHVAEYASFWERETGRIDLDHLRPGWLIFSEGFRNSSRRMIAKRFFDVITALLLVILSLPVLVAAAIAVKLSSPGPVFYRQERVGVNGKPFNLIKFRSMPIDAEKNGPVWGTVKDKRATGVGSLLRRTRIDEIPQVFNVLRGDMSFIGPRPERPVFVEELSRELDFYGERHAVRPGISGWAQINYPYGASVADAKQKLSYDLYYIKNGSLFLDIIILFQTFRVVLWPEGSKEKAGAVVR</sequence>
<feature type="transmembrane region" description="Helical" evidence="8">
    <location>
        <begin position="21"/>
        <end position="41"/>
    </location>
</feature>
<evidence type="ECO:0000256" key="3">
    <source>
        <dbReference type="ARBA" id="ARBA00022679"/>
    </source>
</evidence>
<keyword evidence="6 8" id="KW-0472">Membrane</keyword>
<dbReference type="InterPro" id="IPR003362">
    <property type="entry name" value="Bact_transf"/>
</dbReference>
<dbReference type="HOGENOM" id="CLU_024920_0_0_5"/>
<dbReference type="InterPro" id="IPR017475">
    <property type="entry name" value="EPS_sugar_tfrase"/>
</dbReference>
<evidence type="ECO:0000259" key="9">
    <source>
        <dbReference type="Pfam" id="PF02397"/>
    </source>
</evidence>
<dbReference type="EnsemblBacteria" id="ABC23897">
    <property type="protein sequence ID" value="ABC23897"/>
    <property type="gene ID" value="Rru_A3102"/>
</dbReference>
<protein>
    <submittedName>
        <fullName evidence="10">Sugar transferase</fullName>
        <ecNumber evidence="10">2.7.8.6</ecNumber>
    </submittedName>
</protein>
<proteinExistence type="inferred from homology"/>
<dbReference type="Proteomes" id="UP000001929">
    <property type="component" value="Chromosome"/>
</dbReference>
<evidence type="ECO:0000256" key="7">
    <source>
        <dbReference type="ARBA" id="ARBA00023169"/>
    </source>
</evidence>
<evidence type="ECO:0000256" key="8">
    <source>
        <dbReference type="SAM" id="Phobius"/>
    </source>
</evidence>
<evidence type="ECO:0000256" key="6">
    <source>
        <dbReference type="ARBA" id="ARBA00023136"/>
    </source>
</evidence>
<keyword evidence="11" id="KW-1185">Reference proteome</keyword>
<dbReference type="KEGG" id="rru:Rru_A3102"/>
<dbReference type="EC" id="2.7.8.6" evidence="10"/>
<keyword evidence="3 10" id="KW-0808">Transferase</keyword>
<dbReference type="eggNOG" id="COG2148">
    <property type="taxonomic scope" value="Bacteria"/>
</dbReference>
<gene>
    <name evidence="10" type="ordered locus">Rru_A3102</name>
</gene>
<dbReference type="EMBL" id="CP000230">
    <property type="protein sequence ID" value="ABC23897.1"/>
    <property type="molecule type" value="Genomic_DNA"/>
</dbReference>
<dbReference type="PhylomeDB" id="Q2RPP8"/>
<feature type="transmembrane region" description="Helical" evidence="8">
    <location>
        <begin position="47"/>
        <end position="66"/>
    </location>
</feature>
<comment type="similarity">
    <text evidence="2">Belongs to the bacterial sugar transferase family.</text>
</comment>
<keyword evidence="4 8" id="KW-0812">Transmembrane</keyword>
<evidence type="ECO:0000256" key="2">
    <source>
        <dbReference type="ARBA" id="ARBA00006464"/>
    </source>
</evidence>
<accession>Q2RPP8</accession>